<dbReference type="PANTHER" id="PTHR10889:SF3">
    <property type="entry name" value="DEOXYRIBOSE-PHOSPHATE ALDOLASE"/>
    <property type="match status" value="1"/>
</dbReference>
<dbReference type="PIRSF" id="PIRSF001357">
    <property type="entry name" value="DeoC"/>
    <property type="match status" value="1"/>
</dbReference>
<dbReference type="GO" id="GO:0004139">
    <property type="term" value="F:deoxyribose-phosphate aldolase activity"/>
    <property type="evidence" value="ECO:0007669"/>
    <property type="project" value="UniProtKB-UniRule"/>
</dbReference>
<evidence type="ECO:0000256" key="4">
    <source>
        <dbReference type="ARBA" id="ARBA00023239"/>
    </source>
</evidence>
<dbReference type="OrthoDB" id="6579831at2"/>
<dbReference type="SMART" id="SM01133">
    <property type="entry name" value="DeoC"/>
    <property type="match status" value="1"/>
</dbReference>
<protein>
    <recommendedName>
        <fullName evidence="3 7">Deoxyribose-phosphate aldolase</fullName>
        <ecNumber evidence="3 7">4.1.2.4</ecNumber>
    </recommendedName>
</protein>
<gene>
    <name evidence="8" type="primary">deoC</name>
    <name evidence="8" type="ORF">Lsha_1620</name>
</gene>
<dbReference type="InterPro" id="IPR013785">
    <property type="entry name" value="Aldolase_TIM"/>
</dbReference>
<keyword evidence="4" id="KW-0456">Lyase</keyword>
<dbReference type="PATRIC" id="fig|1122169.6.peg.1862"/>
<keyword evidence="5" id="KW-0704">Schiff base</keyword>
<evidence type="ECO:0000256" key="1">
    <source>
        <dbReference type="ARBA" id="ARBA00004816"/>
    </source>
</evidence>
<dbReference type="InterPro" id="IPR011343">
    <property type="entry name" value="DeoC"/>
</dbReference>
<dbReference type="Gene3D" id="3.20.20.70">
    <property type="entry name" value="Aldolase class I"/>
    <property type="match status" value="1"/>
</dbReference>
<reference evidence="8 9" key="1">
    <citation type="submission" date="2015-11" db="EMBL/GenBank/DDBJ databases">
        <title>Genomic analysis of 38 Legionella species identifies large and diverse effector repertoires.</title>
        <authorList>
            <person name="Burstein D."/>
            <person name="Amaro F."/>
            <person name="Zusman T."/>
            <person name="Lifshitz Z."/>
            <person name="Cohen O."/>
            <person name="Gilbert J.A."/>
            <person name="Pupko T."/>
            <person name="Shuman H.A."/>
            <person name="Segal G."/>
        </authorList>
    </citation>
    <scope>NUCLEOTIDE SEQUENCE [LARGE SCALE GENOMIC DNA]</scope>
    <source>
        <strain evidence="8 9">ATCC 49655</strain>
    </source>
</reference>
<comment type="catalytic activity">
    <reaction evidence="6">
        <text>2-deoxy-D-ribose 5-phosphate = D-glyceraldehyde 3-phosphate + acetaldehyde</text>
        <dbReference type="Rhea" id="RHEA:12821"/>
        <dbReference type="ChEBI" id="CHEBI:15343"/>
        <dbReference type="ChEBI" id="CHEBI:59776"/>
        <dbReference type="ChEBI" id="CHEBI:62877"/>
        <dbReference type="EC" id="4.1.2.4"/>
    </reaction>
</comment>
<dbReference type="eggNOG" id="COG0274">
    <property type="taxonomic scope" value="Bacteria"/>
</dbReference>
<dbReference type="GO" id="GO:0016052">
    <property type="term" value="P:carbohydrate catabolic process"/>
    <property type="evidence" value="ECO:0007669"/>
    <property type="project" value="TreeGrafter"/>
</dbReference>
<comment type="caution">
    <text evidence="8">The sequence shown here is derived from an EMBL/GenBank/DDBJ whole genome shotgun (WGS) entry which is preliminary data.</text>
</comment>
<dbReference type="NCBIfam" id="TIGR00126">
    <property type="entry name" value="deoC"/>
    <property type="match status" value="1"/>
</dbReference>
<dbReference type="Pfam" id="PF01791">
    <property type="entry name" value="DeoC"/>
    <property type="match status" value="1"/>
</dbReference>
<evidence type="ECO:0000313" key="9">
    <source>
        <dbReference type="Proteomes" id="UP000054600"/>
    </source>
</evidence>
<sequence>MTLTIHLNDVLQQLLSSQSGRTISKDQLIATIDLTLLDPDASVEALALLADRAQTNHVAAVCVFPEHLPAFKRLSHVHLATVINFPHGNNDLLACLAELDQAINLGAREIDYVFPYQSYLTGNRQHALNQSDVIIQACKKRERTIKIILETGAFTTMESVYQVSKELIAMGCDFIKTSTGKTAQGATLPDVFAILSAIKDAATEESPCGLKVSGGVKSPEQARNFAHLAELMLGKKISADWFRIGASSLLSELLNSK</sequence>
<evidence type="ECO:0000256" key="5">
    <source>
        <dbReference type="ARBA" id="ARBA00023270"/>
    </source>
</evidence>
<organism evidence="8 9">
    <name type="scientific">Legionella shakespearei DSM 23087</name>
    <dbReference type="NCBI Taxonomy" id="1122169"/>
    <lineage>
        <taxon>Bacteria</taxon>
        <taxon>Pseudomonadati</taxon>
        <taxon>Pseudomonadota</taxon>
        <taxon>Gammaproteobacteria</taxon>
        <taxon>Legionellales</taxon>
        <taxon>Legionellaceae</taxon>
        <taxon>Legionella</taxon>
    </lineage>
</organism>
<dbReference type="PANTHER" id="PTHR10889">
    <property type="entry name" value="DEOXYRIBOSE-PHOSPHATE ALDOLASE"/>
    <property type="match status" value="1"/>
</dbReference>
<keyword evidence="9" id="KW-1185">Reference proteome</keyword>
<dbReference type="Proteomes" id="UP000054600">
    <property type="component" value="Unassembled WGS sequence"/>
</dbReference>
<dbReference type="InterPro" id="IPR002915">
    <property type="entry name" value="DeoC/FbaB/LacD_aldolase"/>
</dbReference>
<evidence type="ECO:0000313" key="8">
    <source>
        <dbReference type="EMBL" id="KTD60524.1"/>
    </source>
</evidence>
<dbReference type="RefSeq" id="WP_018576595.1">
    <property type="nucleotide sequence ID" value="NZ_KB892388.1"/>
</dbReference>
<evidence type="ECO:0000256" key="6">
    <source>
        <dbReference type="ARBA" id="ARBA00048791"/>
    </source>
</evidence>
<comment type="pathway">
    <text evidence="1">Carbohydrate degradation; 2-deoxy-D-ribose 1-phosphate degradation; D-glyceraldehyde 3-phosphate and acetaldehyde from 2-deoxy-alpha-D-ribose 1-phosphate: step 2/2.</text>
</comment>
<evidence type="ECO:0000256" key="3">
    <source>
        <dbReference type="ARBA" id="ARBA00012515"/>
    </source>
</evidence>
<dbReference type="GO" id="GO:0009264">
    <property type="term" value="P:deoxyribonucleotide catabolic process"/>
    <property type="evidence" value="ECO:0007669"/>
    <property type="project" value="UniProtKB-UniRule"/>
</dbReference>
<proteinExistence type="inferred from homology"/>
<dbReference type="STRING" id="1122169.Lsha_1620"/>
<dbReference type="EMBL" id="LNYW01000044">
    <property type="protein sequence ID" value="KTD60524.1"/>
    <property type="molecule type" value="Genomic_DNA"/>
</dbReference>
<comment type="similarity">
    <text evidence="2">Belongs to the DeoC/FbaB aldolase family. DeoC type 2 subfamily.</text>
</comment>
<dbReference type="EC" id="4.1.2.4" evidence="3 7"/>
<dbReference type="SUPFAM" id="SSF51569">
    <property type="entry name" value="Aldolase"/>
    <property type="match status" value="1"/>
</dbReference>
<evidence type="ECO:0000256" key="2">
    <source>
        <dbReference type="ARBA" id="ARBA00009473"/>
    </source>
</evidence>
<name>A0A0W0YUI6_9GAMM</name>
<accession>A0A0W0YUI6</accession>
<evidence type="ECO:0000256" key="7">
    <source>
        <dbReference type="NCBIfam" id="TIGR00126"/>
    </source>
</evidence>
<dbReference type="AlphaFoldDB" id="A0A0W0YUI6"/>
<dbReference type="GO" id="GO:0005737">
    <property type="term" value="C:cytoplasm"/>
    <property type="evidence" value="ECO:0007669"/>
    <property type="project" value="InterPro"/>
</dbReference>